<keyword evidence="3" id="KW-1185">Reference proteome</keyword>
<dbReference type="Proteomes" id="UP001241748">
    <property type="component" value="Unassembled WGS sequence"/>
</dbReference>
<dbReference type="Pfam" id="PF04854">
    <property type="entry name" value="DUF624"/>
    <property type="match status" value="1"/>
</dbReference>
<keyword evidence="1" id="KW-1133">Transmembrane helix</keyword>
<feature type="transmembrane region" description="Helical" evidence="1">
    <location>
        <begin position="106"/>
        <end position="129"/>
    </location>
</feature>
<organism evidence="2 3">
    <name type="scientific">Neobacillus driksii</name>
    <dbReference type="NCBI Taxonomy" id="3035913"/>
    <lineage>
        <taxon>Bacteria</taxon>
        <taxon>Bacillati</taxon>
        <taxon>Bacillota</taxon>
        <taxon>Bacilli</taxon>
        <taxon>Bacillales</taxon>
        <taxon>Bacillaceae</taxon>
        <taxon>Neobacillus</taxon>
    </lineage>
</organism>
<keyword evidence="1" id="KW-0812">Transmembrane</keyword>
<feature type="transmembrane region" description="Helical" evidence="1">
    <location>
        <begin position="177"/>
        <end position="195"/>
    </location>
</feature>
<dbReference type="RefSeq" id="WP_306072987.1">
    <property type="nucleotide sequence ID" value="NZ_JAROBZ020000001.1"/>
</dbReference>
<protein>
    <submittedName>
        <fullName evidence="2">YesL family protein</fullName>
    </submittedName>
</protein>
<dbReference type="EMBL" id="JAROBZ020000001">
    <property type="protein sequence ID" value="MFB3168451.1"/>
    <property type="molecule type" value="Genomic_DNA"/>
</dbReference>
<name>A0ABV4YUC0_9BACI</name>
<accession>A0ABV4YUC0</accession>
<evidence type="ECO:0000313" key="2">
    <source>
        <dbReference type="EMBL" id="MFB3168451.1"/>
    </source>
</evidence>
<proteinExistence type="predicted"/>
<feature type="transmembrane region" description="Helical" evidence="1">
    <location>
        <begin position="75"/>
        <end position="94"/>
    </location>
</feature>
<feature type="transmembrane region" description="Helical" evidence="1">
    <location>
        <begin position="150"/>
        <end position="171"/>
    </location>
</feature>
<keyword evidence="1" id="KW-0472">Membrane</keyword>
<gene>
    <name evidence="2" type="ORF">P5G62_015135</name>
</gene>
<evidence type="ECO:0000256" key="1">
    <source>
        <dbReference type="SAM" id="Phobius"/>
    </source>
</evidence>
<sequence>MERNRLLTGIYNLCKWITHFAYMNFLWVLFTLLGGVVFGIIPSTVTMFAIARKTAMGEEDIPVFKTFWGTYRLEFLRSNLLGLILTVIGLVWYFDLHFFRQFEGSIYTIMNYAMMMLGMVFFILLIYVFPVYVHYDLKLYQYLTYALKIGFLRPASVVFMIVGTLCTYYFLIYLPGLIPLFGITFFVYFNMWIAFKSFQNIEEVSDKKNKLLV</sequence>
<dbReference type="InterPro" id="IPR006938">
    <property type="entry name" value="DUF624"/>
</dbReference>
<feature type="transmembrane region" description="Helical" evidence="1">
    <location>
        <begin position="25"/>
        <end position="51"/>
    </location>
</feature>
<reference evidence="2 3" key="1">
    <citation type="submission" date="2024-05" db="EMBL/GenBank/DDBJ databases">
        <authorList>
            <person name="Venkateswaran K."/>
        </authorList>
    </citation>
    <scope>NUCLEOTIDE SEQUENCE [LARGE SCALE GENOMIC DNA]</scope>
    <source>
        <strain evidence="2 3">179-C4-2-HS</strain>
    </source>
</reference>
<evidence type="ECO:0000313" key="3">
    <source>
        <dbReference type="Proteomes" id="UP001241748"/>
    </source>
</evidence>
<comment type="caution">
    <text evidence="2">The sequence shown here is derived from an EMBL/GenBank/DDBJ whole genome shotgun (WGS) entry which is preliminary data.</text>
</comment>